<gene>
    <name evidence="2" type="ORF">SPLIT_LOCUS12289</name>
</gene>
<keyword evidence="1" id="KW-0812">Transmembrane</keyword>
<name>A0A9P0IH95_SPOLI</name>
<dbReference type="Proteomes" id="UP001153321">
    <property type="component" value="Chromosome 9"/>
</dbReference>
<evidence type="ECO:0000313" key="2">
    <source>
        <dbReference type="EMBL" id="CAH1646938.1"/>
    </source>
</evidence>
<keyword evidence="3" id="KW-1185">Reference proteome</keyword>
<feature type="transmembrane region" description="Helical" evidence="1">
    <location>
        <begin position="32"/>
        <end position="50"/>
    </location>
</feature>
<evidence type="ECO:0000256" key="1">
    <source>
        <dbReference type="SAM" id="Phobius"/>
    </source>
</evidence>
<proteinExistence type="predicted"/>
<reference evidence="2" key="1">
    <citation type="submission" date="2022-02" db="EMBL/GenBank/DDBJ databases">
        <authorList>
            <person name="King R."/>
        </authorList>
    </citation>
    <scope>NUCLEOTIDE SEQUENCE</scope>
</reference>
<keyword evidence="1" id="KW-0472">Membrane</keyword>
<accession>A0A9P0IH95</accession>
<dbReference type="AlphaFoldDB" id="A0A9P0IH95"/>
<protein>
    <submittedName>
        <fullName evidence="2">Uncharacterized protein</fullName>
    </submittedName>
</protein>
<organism evidence="2 3">
    <name type="scientific">Spodoptera littoralis</name>
    <name type="common">Egyptian cotton leafworm</name>
    <dbReference type="NCBI Taxonomy" id="7109"/>
    <lineage>
        <taxon>Eukaryota</taxon>
        <taxon>Metazoa</taxon>
        <taxon>Ecdysozoa</taxon>
        <taxon>Arthropoda</taxon>
        <taxon>Hexapoda</taxon>
        <taxon>Insecta</taxon>
        <taxon>Pterygota</taxon>
        <taxon>Neoptera</taxon>
        <taxon>Endopterygota</taxon>
        <taxon>Lepidoptera</taxon>
        <taxon>Glossata</taxon>
        <taxon>Ditrysia</taxon>
        <taxon>Noctuoidea</taxon>
        <taxon>Noctuidae</taxon>
        <taxon>Amphipyrinae</taxon>
        <taxon>Spodoptera</taxon>
    </lineage>
</organism>
<evidence type="ECO:0000313" key="3">
    <source>
        <dbReference type="Proteomes" id="UP001153321"/>
    </source>
</evidence>
<keyword evidence="1" id="KW-1133">Transmembrane helix</keyword>
<dbReference type="EMBL" id="LR824540">
    <property type="protein sequence ID" value="CAH1646938.1"/>
    <property type="molecule type" value="Genomic_DNA"/>
</dbReference>
<sequence>MYMSVTFIFSLCYYNDVVLFPCIRHHILICEYYFFIILHCTAMCVKWLTISRIFFKGGQSSNDCSRLGEAGGSVRLLLTKNHPIPSPARRAGAPVTR</sequence>